<dbReference type="CDD" id="cd00303">
    <property type="entry name" value="retropepsin_like"/>
    <property type="match status" value="1"/>
</dbReference>
<dbReference type="PANTHER" id="PTHR33067">
    <property type="entry name" value="RNA-DIRECTED DNA POLYMERASE-RELATED"/>
    <property type="match status" value="1"/>
</dbReference>
<dbReference type="AlphaFoldDB" id="A0AAW1X0Q5"/>
<accession>A0AAW1X0Q5</accession>
<keyword evidence="2" id="KW-1185">Reference proteome</keyword>
<evidence type="ECO:0000313" key="1">
    <source>
        <dbReference type="EMBL" id="KAK9929190.1"/>
    </source>
</evidence>
<dbReference type="Proteomes" id="UP001457282">
    <property type="component" value="Unassembled WGS sequence"/>
</dbReference>
<reference evidence="1 2" key="1">
    <citation type="journal article" date="2023" name="G3 (Bethesda)">
        <title>A chromosome-length genome assembly and annotation of blackberry (Rubus argutus, cv. 'Hillquist').</title>
        <authorList>
            <person name="Bruna T."/>
            <person name="Aryal R."/>
            <person name="Dudchenko O."/>
            <person name="Sargent D.J."/>
            <person name="Mead D."/>
            <person name="Buti M."/>
            <person name="Cavallini A."/>
            <person name="Hytonen T."/>
            <person name="Andres J."/>
            <person name="Pham M."/>
            <person name="Weisz D."/>
            <person name="Mascagni F."/>
            <person name="Usai G."/>
            <person name="Natali L."/>
            <person name="Bassil N."/>
            <person name="Fernandez G.E."/>
            <person name="Lomsadze A."/>
            <person name="Armour M."/>
            <person name="Olukolu B."/>
            <person name="Poorten T."/>
            <person name="Britton C."/>
            <person name="Davik J."/>
            <person name="Ashrafi H."/>
            <person name="Aiden E.L."/>
            <person name="Borodovsky M."/>
            <person name="Worthington M."/>
        </authorList>
    </citation>
    <scope>NUCLEOTIDE SEQUENCE [LARGE SCALE GENOMIC DNA]</scope>
    <source>
        <strain evidence="1">PI 553951</strain>
    </source>
</reference>
<dbReference type="EMBL" id="JBEDUW010000005">
    <property type="protein sequence ID" value="KAK9929190.1"/>
    <property type="molecule type" value="Genomic_DNA"/>
</dbReference>
<evidence type="ECO:0000313" key="2">
    <source>
        <dbReference type="Proteomes" id="UP001457282"/>
    </source>
</evidence>
<proteinExistence type="predicted"/>
<protein>
    <recommendedName>
        <fullName evidence="3">Aspartic peptidase DDI1-type domain-containing protein</fullName>
    </recommendedName>
</protein>
<sequence length="647" mass="73646">MEQWNYTWDDSKQFEHPLSTQEYEFRLGTYHGTMVPQPYLQDQYFESRLSFIEEVAAHLQKSLVDDVEQWRESQERSAKIDQLIEQIQANKLFEHDQELTNQQPCKFFDPNPLLVNNEFTLKENGNREEELVLPGIGLEDCDNMHLRSNKGVDKEAGGEENVPSGVQILDGYRENALEPRCNAAEKKKKKKKKGLMSEVFDIFKSADVNFPLFDLINQVPAYAEFVKNLCMHKKKLQDGERFVVKKEVSAIIQRRVSPNIHDPTSFVIGCTIGEHFFKGALMDMGTSINIMPLATFRKLAIGSLQPTSILVQLTDGTFRMPLGIVEDVLIRVDKFILPADFVILDMDEDLKLESGLPIILGRPFMAIAGAKINVQKGTVKLKVLGEKVKLQVLQPAFPQNVIKEALSTNLVKGNQAKSERIFGPLNPSKPLIQDPPLPVITEHVQQEQPFVEDDDDDMFEEFVNSYVHNDMDFPASTSESEPEIFVAPLPVHKTKASLTCVPPDLDLDPYSSDPQPSSFRQLHQVDESTATPQRLEVVQHTSTIQERDRGILPTPYVPPHRRMFMPIPYLHPHEPRLSSSFESFKMSSPPCSEVQLEAIQCLREILGIRVNKMKTHEWYPPPHARCKSMVAPYMSCYGGRQMYFAPP</sequence>
<name>A0AAW1X0Q5_RUBAR</name>
<organism evidence="1 2">
    <name type="scientific">Rubus argutus</name>
    <name type="common">Southern blackberry</name>
    <dbReference type="NCBI Taxonomy" id="59490"/>
    <lineage>
        <taxon>Eukaryota</taxon>
        <taxon>Viridiplantae</taxon>
        <taxon>Streptophyta</taxon>
        <taxon>Embryophyta</taxon>
        <taxon>Tracheophyta</taxon>
        <taxon>Spermatophyta</taxon>
        <taxon>Magnoliopsida</taxon>
        <taxon>eudicotyledons</taxon>
        <taxon>Gunneridae</taxon>
        <taxon>Pentapetalae</taxon>
        <taxon>rosids</taxon>
        <taxon>fabids</taxon>
        <taxon>Rosales</taxon>
        <taxon>Rosaceae</taxon>
        <taxon>Rosoideae</taxon>
        <taxon>Rosoideae incertae sedis</taxon>
        <taxon>Rubus</taxon>
    </lineage>
</organism>
<dbReference type="PANTHER" id="PTHR33067:SF9">
    <property type="entry name" value="RNA-DIRECTED DNA POLYMERASE"/>
    <property type="match status" value="1"/>
</dbReference>
<dbReference type="InterPro" id="IPR021109">
    <property type="entry name" value="Peptidase_aspartic_dom_sf"/>
</dbReference>
<dbReference type="Gene3D" id="2.40.70.10">
    <property type="entry name" value="Acid Proteases"/>
    <property type="match status" value="1"/>
</dbReference>
<evidence type="ECO:0008006" key="3">
    <source>
        <dbReference type="Google" id="ProtNLM"/>
    </source>
</evidence>
<comment type="caution">
    <text evidence="1">The sequence shown here is derived from an EMBL/GenBank/DDBJ whole genome shotgun (WGS) entry which is preliminary data.</text>
</comment>
<gene>
    <name evidence="1" type="ORF">M0R45_026296</name>
</gene>